<dbReference type="AlphaFoldDB" id="A0A9X1WI27"/>
<dbReference type="PROSITE" id="PS50156">
    <property type="entry name" value="SSD"/>
    <property type="match status" value="1"/>
</dbReference>
<feature type="compositionally biased region" description="Low complexity" evidence="6">
    <location>
        <begin position="410"/>
        <end position="420"/>
    </location>
</feature>
<keyword evidence="2" id="KW-1003">Cell membrane</keyword>
<comment type="subcellular location">
    <subcellularLocation>
        <location evidence="1">Cell membrane</location>
        <topology evidence="1">Multi-pass membrane protein</topology>
    </subcellularLocation>
</comment>
<dbReference type="PANTHER" id="PTHR33406:SF13">
    <property type="entry name" value="MEMBRANE PROTEIN YDFJ"/>
    <property type="match status" value="1"/>
</dbReference>
<feature type="transmembrane region" description="Helical" evidence="7">
    <location>
        <begin position="717"/>
        <end position="743"/>
    </location>
</feature>
<evidence type="ECO:0000256" key="6">
    <source>
        <dbReference type="SAM" id="MobiDB-lite"/>
    </source>
</evidence>
<evidence type="ECO:0000256" key="3">
    <source>
        <dbReference type="ARBA" id="ARBA00022692"/>
    </source>
</evidence>
<feature type="transmembrane region" description="Helical" evidence="7">
    <location>
        <begin position="631"/>
        <end position="652"/>
    </location>
</feature>
<feature type="transmembrane region" description="Helical" evidence="7">
    <location>
        <begin position="306"/>
        <end position="327"/>
    </location>
</feature>
<accession>A0A9X1WI27</accession>
<keyword evidence="4 7" id="KW-1133">Transmembrane helix</keyword>
<sequence length="819" mass="86648">MALFLFRLGRWSYLRRWLVIGIWAVLLAAVGGGSMVLQKGYNDVFSIDGVPSQHATEMLMDEFPGTDNPAEAADVNLVFQAPEGEKLSDEKYMGVLDEVVAAVRANVEDFGDDSSFGNPVVYNDEQSRTVIDTSTEMGLPRAVAEADAANVATLSPDGRTGTTSFGFDVDLPADVTPADKDAVNDALDIARDAGLKAEAGGAGFGDPIVIEPISEAVGLLAAFIILFITFGSLIAAGMPLISAVVGVGLGALGITGATALAPLNNITPVLGIMLGLAVAIDYALFIMSRYRDELRHGRSRPDATGLAVGTAGSAVVFAGLTVIIALVGLRVADIEFLTYMGYAAAATVLLSVLVALTLVPALFGAFGDRVFRKDAATGAKVRGGISLEEADAAVAERRARRRHGKKARRAPSSGTSAGTSAGTRWVQLVHRAPGGFLLVVVVSLVLLTLPAMNLQLSLPSDKTSPVDSTQRQSAEMLEEGFGPGRNSPFLVIVNTDDVDPDSAALSPLVSAGIEPAQAAFVTVKDRLGNNVGVKHAQLIGASEDGSTAQILVTPETGPTDERTAQLIQQLRSQQQVLEDETGVDMGITGLVPIQQDVTDRLSDAMPVYLALVVGLALVLLLMVFRSLMVPVMAAAGFLLSVGAAFGVTVLFWQEGLWGLISSPGPLISFMPIFLIGVTFGLAMDYQVFIVSRMRERFTLHSHEAAKTSRYNAVEDSVIGGFGLGAKVVTAAALIMICVFASFIAQPLPFIQIFGFALGVGVLFDAFFIRMTLIPALMFLCGRATWYMPRWLDRMLPSVDVEGAKLEDAYATGKVRRMED</sequence>
<dbReference type="EMBL" id="JALIEA010000013">
    <property type="protein sequence ID" value="MCJ7858858.1"/>
    <property type="molecule type" value="Genomic_DNA"/>
</dbReference>
<evidence type="ECO:0000256" key="2">
    <source>
        <dbReference type="ARBA" id="ARBA00022475"/>
    </source>
</evidence>
<keyword evidence="10" id="KW-1185">Reference proteome</keyword>
<dbReference type="InterPro" id="IPR004869">
    <property type="entry name" value="MMPL_dom"/>
</dbReference>
<evidence type="ECO:0000259" key="8">
    <source>
        <dbReference type="PROSITE" id="PS50156"/>
    </source>
</evidence>
<keyword evidence="5 7" id="KW-0472">Membrane</keyword>
<evidence type="ECO:0000256" key="5">
    <source>
        <dbReference type="ARBA" id="ARBA00023136"/>
    </source>
</evidence>
<dbReference type="InterPro" id="IPR050545">
    <property type="entry name" value="Mycobact_MmpL"/>
</dbReference>
<dbReference type="InterPro" id="IPR000731">
    <property type="entry name" value="SSD"/>
</dbReference>
<dbReference type="Pfam" id="PF03176">
    <property type="entry name" value="MMPL"/>
    <property type="match status" value="2"/>
</dbReference>
<evidence type="ECO:0000313" key="9">
    <source>
        <dbReference type="EMBL" id="MCJ7858858.1"/>
    </source>
</evidence>
<dbReference type="GO" id="GO:0005886">
    <property type="term" value="C:plasma membrane"/>
    <property type="evidence" value="ECO:0007669"/>
    <property type="project" value="UniProtKB-SubCell"/>
</dbReference>
<feature type="transmembrane region" description="Helical" evidence="7">
    <location>
        <begin position="216"/>
        <end position="235"/>
    </location>
</feature>
<feature type="transmembrane region" description="Helical" evidence="7">
    <location>
        <begin position="672"/>
        <end position="690"/>
    </location>
</feature>
<organism evidence="9 10">
    <name type="scientific">Corynebacterium kalidii</name>
    <dbReference type="NCBI Taxonomy" id="2931982"/>
    <lineage>
        <taxon>Bacteria</taxon>
        <taxon>Bacillati</taxon>
        <taxon>Actinomycetota</taxon>
        <taxon>Actinomycetes</taxon>
        <taxon>Mycobacteriales</taxon>
        <taxon>Corynebacteriaceae</taxon>
        <taxon>Corynebacterium</taxon>
    </lineage>
</organism>
<feature type="region of interest" description="Disordered" evidence="6">
    <location>
        <begin position="398"/>
        <end position="420"/>
    </location>
</feature>
<feature type="transmembrane region" description="Helical" evidence="7">
    <location>
        <begin position="240"/>
        <end position="260"/>
    </location>
</feature>
<reference evidence="9" key="1">
    <citation type="submission" date="2022-04" db="EMBL/GenBank/DDBJ databases">
        <title>Corynebacterium kalidii LD5P10.</title>
        <authorList>
            <person name="Sun J.Q."/>
        </authorList>
    </citation>
    <scope>NUCLEOTIDE SEQUENCE</scope>
    <source>
        <strain evidence="9">LD5P10</strain>
    </source>
</reference>
<feature type="transmembrane region" description="Helical" evidence="7">
    <location>
        <begin position="339"/>
        <end position="363"/>
    </location>
</feature>
<evidence type="ECO:0000256" key="1">
    <source>
        <dbReference type="ARBA" id="ARBA00004651"/>
    </source>
</evidence>
<keyword evidence="3 7" id="KW-0812">Transmembrane</keyword>
<dbReference type="SUPFAM" id="SSF82866">
    <property type="entry name" value="Multidrug efflux transporter AcrB transmembrane domain"/>
    <property type="match status" value="2"/>
</dbReference>
<dbReference type="Proteomes" id="UP001139207">
    <property type="component" value="Unassembled WGS sequence"/>
</dbReference>
<proteinExistence type="predicted"/>
<feature type="transmembrane region" description="Helical" evidence="7">
    <location>
        <begin position="605"/>
        <end position="624"/>
    </location>
</feature>
<feature type="transmembrane region" description="Helical" evidence="7">
    <location>
        <begin position="434"/>
        <end position="452"/>
    </location>
</feature>
<evidence type="ECO:0000256" key="4">
    <source>
        <dbReference type="ARBA" id="ARBA00022989"/>
    </source>
</evidence>
<evidence type="ECO:0000256" key="7">
    <source>
        <dbReference type="SAM" id="Phobius"/>
    </source>
</evidence>
<feature type="transmembrane region" description="Helical" evidence="7">
    <location>
        <begin position="749"/>
        <end position="768"/>
    </location>
</feature>
<evidence type="ECO:0000313" key="10">
    <source>
        <dbReference type="Proteomes" id="UP001139207"/>
    </source>
</evidence>
<protein>
    <submittedName>
        <fullName evidence="9">MMPL family transporter</fullName>
    </submittedName>
</protein>
<feature type="domain" description="SSD" evidence="8">
    <location>
        <begin position="233"/>
        <end position="365"/>
    </location>
</feature>
<dbReference type="Gene3D" id="1.20.1640.10">
    <property type="entry name" value="Multidrug efflux transporter AcrB transmembrane domain"/>
    <property type="match status" value="2"/>
</dbReference>
<dbReference type="PANTHER" id="PTHR33406">
    <property type="entry name" value="MEMBRANE PROTEIN MJ1562-RELATED"/>
    <property type="match status" value="1"/>
</dbReference>
<comment type="caution">
    <text evidence="9">The sequence shown here is derived from an EMBL/GenBank/DDBJ whole genome shotgun (WGS) entry which is preliminary data.</text>
</comment>
<name>A0A9X1WI27_9CORY</name>
<gene>
    <name evidence="9" type="ORF">MUN33_09040</name>
</gene>
<feature type="compositionally biased region" description="Basic residues" evidence="6">
    <location>
        <begin position="398"/>
        <end position="409"/>
    </location>
</feature>
<feature type="transmembrane region" description="Helical" evidence="7">
    <location>
        <begin position="266"/>
        <end position="285"/>
    </location>
</feature>
<dbReference type="RefSeq" id="WP_244804591.1">
    <property type="nucleotide sequence ID" value="NZ_JALIEA010000013.1"/>
</dbReference>